<dbReference type="Proteomes" id="UP000271272">
    <property type="component" value="Unassembled WGS sequence"/>
</dbReference>
<sequence>MSYHATLEVPDSTARTISGWLTAHRKTHDIRPAQRAAAPWTQAVLVLRWLIGVTSMRALARDSGISLATAYRYHP</sequence>
<name>A0A3P1UQ95_9ACTO</name>
<comment type="caution">
    <text evidence="1">The sequence shown here is derived from an EMBL/GenBank/DDBJ whole genome shotgun (WGS) entry which is preliminary data.</text>
</comment>
<evidence type="ECO:0000313" key="1">
    <source>
        <dbReference type="EMBL" id="RRD23657.1"/>
    </source>
</evidence>
<gene>
    <name evidence="1" type="ORF">EII10_11800</name>
</gene>
<dbReference type="OrthoDB" id="3252505at2"/>
<dbReference type="EMBL" id="RQZC01000030">
    <property type="protein sequence ID" value="RRD23657.1"/>
    <property type="molecule type" value="Genomic_DNA"/>
</dbReference>
<dbReference type="RefSeq" id="WP_124934688.1">
    <property type="nucleotide sequence ID" value="NZ_JAGFOU010000010.1"/>
</dbReference>
<dbReference type="AlphaFoldDB" id="A0A3P1UQ95"/>
<reference evidence="1 2" key="1">
    <citation type="submission" date="2018-11" db="EMBL/GenBank/DDBJ databases">
        <title>Genomes From Bacteria Associated with the Canine Oral Cavity: a Test Case for Automated Genome-Based Taxonomic Assignment.</title>
        <authorList>
            <person name="Coil D.A."/>
            <person name="Jospin G."/>
            <person name="Darling A.E."/>
            <person name="Wallis C."/>
            <person name="Davis I.J."/>
            <person name="Harris S."/>
            <person name="Eisen J.A."/>
            <person name="Holcombe L.J."/>
            <person name="O'Flynn C."/>
        </authorList>
    </citation>
    <scope>NUCLEOTIDE SEQUENCE [LARGE SCALE GENOMIC DNA]</scope>
    <source>
        <strain evidence="1 2">OH5050</strain>
    </source>
</reference>
<evidence type="ECO:0000313" key="2">
    <source>
        <dbReference type="Proteomes" id="UP000271272"/>
    </source>
</evidence>
<accession>A0A3P1UQ95</accession>
<keyword evidence="2" id="KW-1185">Reference proteome</keyword>
<proteinExistence type="predicted"/>
<organism evidence="1 2">
    <name type="scientific">Actinomyces bowdenii</name>
    <dbReference type="NCBI Taxonomy" id="131109"/>
    <lineage>
        <taxon>Bacteria</taxon>
        <taxon>Bacillati</taxon>
        <taxon>Actinomycetota</taxon>
        <taxon>Actinomycetes</taxon>
        <taxon>Actinomycetales</taxon>
        <taxon>Actinomycetaceae</taxon>
        <taxon>Actinomyces</taxon>
    </lineage>
</organism>
<protein>
    <submittedName>
        <fullName evidence="1">Uncharacterized protein</fullName>
    </submittedName>
</protein>